<dbReference type="SUPFAM" id="SSF53850">
    <property type="entry name" value="Periplasmic binding protein-like II"/>
    <property type="match status" value="1"/>
</dbReference>
<evidence type="ECO:0000313" key="2">
    <source>
        <dbReference type="EMBL" id="NKY32348.1"/>
    </source>
</evidence>
<dbReference type="Pfam" id="PF13531">
    <property type="entry name" value="SBP_bac_11"/>
    <property type="match status" value="1"/>
</dbReference>
<protein>
    <submittedName>
        <fullName evidence="2">Extracellular solute-binding protein</fullName>
    </submittedName>
</protein>
<keyword evidence="3" id="KW-1185">Reference proteome</keyword>
<gene>
    <name evidence="2" type="ORF">HGA13_04570</name>
</gene>
<accession>A0A846X8P1</accession>
<dbReference type="RefSeq" id="WP_084470597.1">
    <property type="nucleotide sequence ID" value="NZ_JAAXOO010000001.1"/>
</dbReference>
<comment type="caution">
    <text evidence="2">The sequence shown here is derived from an EMBL/GenBank/DDBJ whole genome shotgun (WGS) entry which is preliminary data.</text>
</comment>
<dbReference type="Proteomes" id="UP000565715">
    <property type="component" value="Unassembled WGS sequence"/>
</dbReference>
<proteinExistence type="predicted"/>
<evidence type="ECO:0000313" key="3">
    <source>
        <dbReference type="Proteomes" id="UP000565715"/>
    </source>
</evidence>
<organism evidence="2 3">
    <name type="scientific">Nocardia speluncae</name>
    <dbReference type="NCBI Taxonomy" id="419477"/>
    <lineage>
        <taxon>Bacteria</taxon>
        <taxon>Bacillati</taxon>
        <taxon>Actinomycetota</taxon>
        <taxon>Actinomycetes</taxon>
        <taxon>Mycobacteriales</taxon>
        <taxon>Nocardiaceae</taxon>
        <taxon>Nocardia</taxon>
    </lineage>
</organism>
<dbReference type="Gene3D" id="3.40.190.10">
    <property type="entry name" value="Periplasmic binding protein-like II"/>
    <property type="match status" value="2"/>
</dbReference>
<dbReference type="PROSITE" id="PS51257">
    <property type="entry name" value="PROKAR_LIPOPROTEIN"/>
    <property type="match status" value="1"/>
</dbReference>
<sequence length="347" mass="36776">MWKTLRTRVLGTAAILGAITLTLAGCGGSTAVSRPVSGSWDEVVAAANEEGSVTIYSTQAQPVLADLERAFEKAYPRIDLTVVRGVDSDLLFRVDIEARTGKGAGDVAVITDTAWMQAAADTDKAVQVIGPAFDAPEYRRADSVVGGKFFLEGAVVLGFGWNTAAYPKGIRTAQDLLDPALKGKVGIVTPATSPTYIDYYDHIEEHYGGHEFLEKLAQNSPRIYPSSQPLGQALASGEIVAALMCNPMLPEKAAGAPVDWTAGPAVWGARWYGLALGSAPHPNAAQVLADFMVSRPGQQATSPGYGSVLPDIEGALAVAQDIPDQNLEVTVGEGAEKYRNDWENIFQ</sequence>
<dbReference type="EMBL" id="JAAXOO010000001">
    <property type="protein sequence ID" value="NKY32348.1"/>
    <property type="molecule type" value="Genomic_DNA"/>
</dbReference>
<name>A0A846X8P1_9NOCA</name>
<reference evidence="2 3" key="1">
    <citation type="submission" date="2020-04" db="EMBL/GenBank/DDBJ databases">
        <title>MicrobeNet Type strains.</title>
        <authorList>
            <person name="Nicholson A.C."/>
        </authorList>
    </citation>
    <scope>NUCLEOTIDE SEQUENCE [LARGE SCALE GENOMIC DNA]</scope>
    <source>
        <strain evidence="2 3">DSM 45078</strain>
    </source>
</reference>
<keyword evidence="1" id="KW-0732">Signal</keyword>
<dbReference type="PANTHER" id="PTHR30006">
    <property type="entry name" value="THIAMINE-BINDING PERIPLASMIC PROTEIN-RELATED"/>
    <property type="match status" value="1"/>
</dbReference>
<dbReference type="AlphaFoldDB" id="A0A846X8P1"/>
<evidence type="ECO:0000256" key="1">
    <source>
        <dbReference type="ARBA" id="ARBA00022729"/>
    </source>
</evidence>
<dbReference type="PANTHER" id="PTHR30006:SF2">
    <property type="entry name" value="ABC TRANSPORTER SUBSTRATE-BINDING PROTEIN"/>
    <property type="match status" value="1"/>
</dbReference>